<evidence type="ECO:0000259" key="1">
    <source>
        <dbReference type="Pfam" id="PF05368"/>
    </source>
</evidence>
<dbReference type="OrthoDB" id="3250520at2"/>
<dbReference type="RefSeq" id="WP_013229514.1">
    <property type="nucleotide sequence ID" value="NC_014318.1"/>
</dbReference>
<name>A0A0H3DEX3_AMYMU</name>
<dbReference type="KEGG" id="amd:AMED_7767"/>
<protein>
    <submittedName>
        <fullName evidence="2">Nucleotide-diphosphate-sugar epimerase/NmrA family protein</fullName>
    </submittedName>
</protein>
<dbReference type="Gene3D" id="3.40.50.720">
    <property type="entry name" value="NAD(P)-binding Rossmann-like Domain"/>
    <property type="match status" value="1"/>
</dbReference>
<dbReference type="InterPro" id="IPR036291">
    <property type="entry name" value="NAD(P)-bd_dom_sf"/>
</dbReference>
<sequence length="272" mass="28788">MADVLVLGGTGTTGRRVVAGLRAAEVPARAATRKPSEPGQVRFDWADRPTHADALRGVSAVYLLAPIGEAEPAALVEPFLADAQEAGVRRVVLLSSSAVTEDTPGLGDLQRLVRAVPEWAVLRPSWFMQNFTGEHLVAQGVRDGEIVTATGDARVAFVDAGDIAAVAVRALTDPQPHNTEHVLTGPAALSYAEAASIVSARTGWPVRHRAVSTAEFAGHVTASGVPAEFARVLAALDEDIRHGAEDRVTTVVEQVTGRPARSFETFAREEIR</sequence>
<dbReference type="Pfam" id="PF05368">
    <property type="entry name" value="NmrA"/>
    <property type="match status" value="1"/>
</dbReference>
<dbReference type="PANTHER" id="PTHR43162:SF1">
    <property type="entry name" value="PRESTALK A DIFFERENTIATION PROTEIN A"/>
    <property type="match status" value="1"/>
</dbReference>
<reference evidence="2 3" key="1">
    <citation type="journal article" date="2010" name="Cell Res.">
        <title>Complete genome sequence of the rifamycin SV-producing Amycolatopsis mediterranei U32 revealed its genetic characteristics in phylogeny and metabolism.</title>
        <authorList>
            <person name="Zhao W."/>
            <person name="Zhong Y."/>
            <person name="Yuan H."/>
            <person name="Wang J."/>
            <person name="Zheng H."/>
            <person name="Wang Y."/>
            <person name="Cen X."/>
            <person name="Xu F."/>
            <person name="Bai J."/>
            <person name="Han X."/>
            <person name="Lu G."/>
            <person name="Zhu Y."/>
            <person name="Shao Z."/>
            <person name="Yan H."/>
            <person name="Li C."/>
            <person name="Peng N."/>
            <person name="Zhang Z."/>
            <person name="Zhang Y."/>
            <person name="Lin W."/>
            <person name="Fan Y."/>
            <person name="Qin Z."/>
            <person name="Hu Y."/>
            <person name="Zhu B."/>
            <person name="Wang S."/>
            <person name="Ding X."/>
            <person name="Zhao G.P."/>
        </authorList>
    </citation>
    <scope>NUCLEOTIDE SEQUENCE [LARGE SCALE GENOMIC DNA]</scope>
    <source>
        <strain evidence="3">U-32</strain>
    </source>
</reference>
<evidence type="ECO:0000313" key="2">
    <source>
        <dbReference type="EMBL" id="ADJ49475.1"/>
    </source>
</evidence>
<feature type="domain" description="NmrA-like" evidence="1">
    <location>
        <begin position="4"/>
        <end position="233"/>
    </location>
</feature>
<proteinExistence type="predicted"/>
<dbReference type="eggNOG" id="COG0702">
    <property type="taxonomic scope" value="Bacteria"/>
</dbReference>
<dbReference type="AlphaFoldDB" id="A0A0H3DEX3"/>
<dbReference type="Proteomes" id="UP000000328">
    <property type="component" value="Chromosome"/>
</dbReference>
<dbReference type="InterPro" id="IPR051604">
    <property type="entry name" value="Ergot_Alk_Oxidoreductase"/>
</dbReference>
<dbReference type="InterPro" id="IPR008030">
    <property type="entry name" value="NmrA-like"/>
</dbReference>
<dbReference type="Gene3D" id="3.90.25.10">
    <property type="entry name" value="UDP-galactose 4-epimerase, domain 1"/>
    <property type="match status" value="1"/>
</dbReference>
<dbReference type="SUPFAM" id="SSF51735">
    <property type="entry name" value="NAD(P)-binding Rossmann-fold domains"/>
    <property type="match status" value="1"/>
</dbReference>
<dbReference type="EMBL" id="CP002000">
    <property type="protein sequence ID" value="ADJ49475.1"/>
    <property type="molecule type" value="Genomic_DNA"/>
</dbReference>
<dbReference type="PATRIC" id="fig|749927.5.peg.8070"/>
<gene>
    <name evidence="2" type="ordered locus">AMED_7767</name>
</gene>
<dbReference type="PANTHER" id="PTHR43162">
    <property type="match status" value="1"/>
</dbReference>
<evidence type="ECO:0000313" key="3">
    <source>
        <dbReference type="Proteomes" id="UP000000328"/>
    </source>
</evidence>
<dbReference type="HOGENOM" id="CLU_007383_10_6_11"/>
<dbReference type="GeneID" id="92875392"/>
<accession>A0A0H3DEX3</accession>
<organism evidence="2 3">
    <name type="scientific">Amycolatopsis mediterranei (strain U-32)</name>
    <dbReference type="NCBI Taxonomy" id="749927"/>
    <lineage>
        <taxon>Bacteria</taxon>
        <taxon>Bacillati</taxon>
        <taxon>Actinomycetota</taxon>
        <taxon>Actinomycetes</taxon>
        <taxon>Pseudonocardiales</taxon>
        <taxon>Pseudonocardiaceae</taxon>
        <taxon>Amycolatopsis</taxon>
    </lineage>
</organism>